<dbReference type="InterPro" id="IPR000182">
    <property type="entry name" value="GNAT_dom"/>
</dbReference>
<gene>
    <name evidence="2" type="ORF">GO495_30310</name>
</gene>
<sequence>MMQWIVKTFEELTTTELYALLRLRSEVFVVEQACAFQDMDDTDQLAVHVMGYIDDELAAYTRLFGPGIKYVYASIGRVVTSPKVRGSGAGRLLMEYSIATVEERFGKAPIKIGAQQYLQKFYTSLGFVQSSEMYLEDGIPHIEMIRD</sequence>
<feature type="domain" description="N-acetyltransferase" evidence="1">
    <location>
        <begin position="7"/>
        <end position="147"/>
    </location>
</feature>
<dbReference type="CDD" id="cd04301">
    <property type="entry name" value="NAT_SF"/>
    <property type="match status" value="1"/>
</dbReference>
<dbReference type="SUPFAM" id="SSF55729">
    <property type="entry name" value="Acyl-CoA N-acyltransferases (Nat)"/>
    <property type="match status" value="1"/>
</dbReference>
<dbReference type="Proteomes" id="UP000468388">
    <property type="component" value="Unassembled WGS sequence"/>
</dbReference>
<evidence type="ECO:0000313" key="3">
    <source>
        <dbReference type="Proteomes" id="UP000468388"/>
    </source>
</evidence>
<comment type="caution">
    <text evidence="2">The sequence shown here is derived from an EMBL/GenBank/DDBJ whole genome shotgun (WGS) entry which is preliminary data.</text>
</comment>
<dbReference type="Gene3D" id="3.40.630.30">
    <property type="match status" value="1"/>
</dbReference>
<reference evidence="2 3" key="1">
    <citation type="submission" date="2019-12" db="EMBL/GenBank/DDBJ databases">
        <title>The draft genomic sequence of strain Chitinophaga oryziterrae JCM 16595.</title>
        <authorList>
            <person name="Zhang X."/>
        </authorList>
    </citation>
    <scope>NUCLEOTIDE SEQUENCE [LARGE SCALE GENOMIC DNA]</scope>
    <source>
        <strain evidence="2 3">JCM 16595</strain>
    </source>
</reference>
<dbReference type="GO" id="GO:0016747">
    <property type="term" value="F:acyltransferase activity, transferring groups other than amino-acyl groups"/>
    <property type="evidence" value="ECO:0007669"/>
    <property type="project" value="InterPro"/>
</dbReference>
<proteinExistence type="predicted"/>
<keyword evidence="2" id="KW-0808">Transferase</keyword>
<dbReference type="PROSITE" id="PS51186">
    <property type="entry name" value="GNAT"/>
    <property type="match status" value="1"/>
</dbReference>
<keyword evidence="3" id="KW-1185">Reference proteome</keyword>
<dbReference type="Pfam" id="PF13673">
    <property type="entry name" value="Acetyltransf_10"/>
    <property type="match status" value="1"/>
</dbReference>
<accession>A0A6N8JL80</accession>
<dbReference type="EMBL" id="WRXO01000014">
    <property type="protein sequence ID" value="MVT44922.1"/>
    <property type="molecule type" value="Genomic_DNA"/>
</dbReference>
<organism evidence="2 3">
    <name type="scientific">Chitinophaga oryziterrae</name>
    <dbReference type="NCBI Taxonomy" id="1031224"/>
    <lineage>
        <taxon>Bacteria</taxon>
        <taxon>Pseudomonadati</taxon>
        <taxon>Bacteroidota</taxon>
        <taxon>Chitinophagia</taxon>
        <taxon>Chitinophagales</taxon>
        <taxon>Chitinophagaceae</taxon>
        <taxon>Chitinophaga</taxon>
    </lineage>
</organism>
<name>A0A6N8JL80_9BACT</name>
<dbReference type="AlphaFoldDB" id="A0A6N8JL80"/>
<protein>
    <submittedName>
        <fullName evidence="2">GNAT family N-acetyltransferase</fullName>
    </submittedName>
</protein>
<evidence type="ECO:0000313" key="2">
    <source>
        <dbReference type="EMBL" id="MVT44922.1"/>
    </source>
</evidence>
<evidence type="ECO:0000259" key="1">
    <source>
        <dbReference type="PROSITE" id="PS51186"/>
    </source>
</evidence>
<dbReference type="InterPro" id="IPR016181">
    <property type="entry name" value="Acyl_CoA_acyltransferase"/>
</dbReference>